<keyword evidence="1" id="KW-0472">Membrane</keyword>
<feature type="transmembrane region" description="Helical" evidence="1">
    <location>
        <begin position="17"/>
        <end position="39"/>
    </location>
</feature>
<evidence type="ECO:0000313" key="2">
    <source>
        <dbReference type="EMBL" id="KIK55861.1"/>
    </source>
</evidence>
<feature type="transmembrane region" description="Helical" evidence="1">
    <location>
        <begin position="173"/>
        <end position="195"/>
    </location>
</feature>
<accession>A0A0D0BM08</accession>
<dbReference type="PANTHER" id="PTHR35395:SF1">
    <property type="entry name" value="DUF6536 DOMAIN-CONTAINING PROTEIN"/>
    <property type="match status" value="1"/>
</dbReference>
<reference evidence="2 3" key="1">
    <citation type="submission" date="2014-04" db="EMBL/GenBank/DDBJ databases">
        <title>Evolutionary Origins and Diversification of the Mycorrhizal Mutualists.</title>
        <authorList>
            <consortium name="DOE Joint Genome Institute"/>
            <consortium name="Mycorrhizal Genomics Consortium"/>
            <person name="Kohler A."/>
            <person name="Kuo A."/>
            <person name="Nagy L.G."/>
            <person name="Floudas D."/>
            <person name="Copeland A."/>
            <person name="Barry K.W."/>
            <person name="Cichocki N."/>
            <person name="Veneault-Fourrey C."/>
            <person name="LaButti K."/>
            <person name="Lindquist E.A."/>
            <person name="Lipzen A."/>
            <person name="Lundell T."/>
            <person name="Morin E."/>
            <person name="Murat C."/>
            <person name="Riley R."/>
            <person name="Ohm R."/>
            <person name="Sun H."/>
            <person name="Tunlid A."/>
            <person name="Henrissat B."/>
            <person name="Grigoriev I.V."/>
            <person name="Hibbett D.S."/>
            <person name="Martin F."/>
        </authorList>
    </citation>
    <scope>NUCLEOTIDE SEQUENCE [LARGE SCALE GENOMIC DNA]</scope>
    <source>
        <strain evidence="2 3">FD-317 M1</strain>
    </source>
</reference>
<dbReference type="EMBL" id="KN834802">
    <property type="protein sequence ID" value="KIK55861.1"/>
    <property type="molecule type" value="Genomic_DNA"/>
</dbReference>
<evidence type="ECO:0000256" key="1">
    <source>
        <dbReference type="SAM" id="Phobius"/>
    </source>
</evidence>
<feature type="non-terminal residue" evidence="2">
    <location>
        <position position="1"/>
    </location>
</feature>
<dbReference type="Proteomes" id="UP000053593">
    <property type="component" value="Unassembled WGS sequence"/>
</dbReference>
<sequence length="196" mass="21948">VNYCISHPVVPRCQLEFNLPLLVIVIVFNIVKVICMALATGRNNDKPLVTIGDAIASFIDDPDPHTKDMCLVLPSQFNAPRHNQPITPPHAQIIIRNWAIPTQGYGGLIASVLVANSPQLILSMIYIVFNSLCTNLFLALEWSSYANSRKPLRVSSPRGEQRSTYFLQIPHRFGLPLMAYSTVLHWLVSQSIFLIK</sequence>
<dbReference type="AlphaFoldDB" id="A0A0D0BM08"/>
<name>A0A0D0BM08_9AGAR</name>
<feature type="non-terminal residue" evidence="2">
    <location>
        <position position="196"/>
    </location>
</feature>
<keyword evidence="1" id="KW-0812">Transmembrane</keyword>
<keyword evidence="1" id="KW-1133">Transmembrane helix</keyword>
<feature type="transmembrane region" description="Helical" evidence="1">
    <location>
        <begin position="120"/>
        <end position="140"/>
    </location>
</feature>
<evidence type="ECO:0000313" key="3">
    <source>
        <dbReference type="Proteomes" id="UP000053593"/>
    </source>
</evidence>
<proteinExistence type="predicted"/>
<dbReference type="PANTHER" id="PTHR35395">
    <property type="entry name" value="DUF6536 DOMAIN-CONTAINING PROTEIN"/>
    <property type="match status" value="1"/>
</dbReference>
<keyword evidence="3" id="KW-1185">Reference proteome</keyword>
<dbReference type="HOGENOM" id="CLU_1393170_0_0_1"/>
<protein>
    <submittedName>
        <fullName evidence="2">Uncharacterized protein</fullName>
    </submittedName>
</protein>
<gene>
    <name evidence="2" type="ORF">GYMLUDRAFT_133161</name>
</gene>
<dbReference type="OrthoDB" id="2924511at2759"/>
<organism evidence="2 3">
    <name type="scientific">Collybiopsis luxurians FD-317 M1</name>
    <dbReference type="NCBI Taxonomy" id="944289"/>
    <lineage>
        <taxon>Eukaryota</taxon>
        <taxon>Fungi</taxon>
        <taxon>Dikarya</taxon>
        <taxon>Basidiomycota</taxon>
        <taxon>Agaricomycotina</taxon>
        <taxon>Agaricomycetes</taxon>
        <taxon>Agaricomycetidae</taxon>
        <taxon>Agaricales</taxon>
        <taxon>Marasmiineae</taxon>
        <taxon>Omphalotaceae</taxon>
        <taxon>Collybiopsis</taxon>
        <taxon>Collybiopsis luxurians</taxon>
    </lineage>
</organism>